<name>A0ABU8AX66_9ACTN</name>
<sequence length="88" mass="9060">MSARLREHAGIASISRPAPVLAGHGLTFQQSVALRPGVEQVQGKPPPPGRARVAGYMTLIGADTANFDAAGTPTLQFVPSKDEPPGCA</sequence>
<evidence type="ECO:0000313" key="2">
    <source>
        <dbReference type="Proteomes" id="UP001310290"/>
    </source>
</evidence>
<protein>
    <submittedName>
        <fullName evidence="1">Uncharacterized protein</fullName>
    </submittedName>
</protein>
<proteinExistence type="predicted"/>
<comment type="caution">
    <text evidence="1">The sequence shown here is derived from an EMBL/GenBank/DDBJ whole genome shotgun (WGS) entry which is preliminary data.</text>
</comment>
<keyword evidence="2" id="KW-1185">Reference proteome</keyword>
<evidence type="ECO:0000313" key="1">
    <source>
        <dbReference type="EMBL" id="MEH0638305.1"/>
    </source>
</evidence>
<dbReference type="EMBL" id="JARULZ010000002">
    <property type="protein sequence ID" value="MEH0638305.1"/>
    <property type="molecule type" value="Genomic_DNA"/>
</dbReference>
<dbReference type="Proteomes" id="UP001310290">
    <property type="component" value="Unassembled WGS sequence"/>
</dbReference>
<gene>
    <name evidence="1" type="ORF">QBA35_34250</name>
</gene>
<reference evidence="1" key="1">
    <citation type="submission" date="2023-04" db="EMBL/GenBank/DDBJ databases">
        <title>Genomic diversity of scab-causing Streptomyces spp. in the province of Quebec, Canada.</title>
        <authorList>
            <person name="Biessy A."/>
            <person name="Cadieux M."/>
            <person name="Ciotola M."/>
            <person name="Filion M."/>
        </authorList>
    </citation>
    <scope>NUCLEOTIDE SEQUENCE</scope>
    <source>
        <strain evidence="1">B21-115</strain>
    </source>
</reference>
<dbReference type="RefSeq" id="WP_334660962.1">
    <property type="nucleotide sequence ID" value="NZ_JARULZ010000002.1"/>
</dbReference>
<organism evidence="1 2">
    <name type="scientific">Streptomyces bottropensis</name>
    <dbReference type="NCBI Taxonomy" id="42235"/>
    <lineage>
        <taxon>Bacteria</taxon>
        <taxon>Bacillati</taxon>
        <taxon>Actinomycetota</taxon>
        <taxon>Actinomycetes</taxon>
        <taxon>Kitasatosporales</taxon>
        <taxon>Streptomycetaceae</taxon>
        <taxon>Streptomyces</taxon>
    </lineage>
</organism>
<accession>A0ABU8AX66</accession>